<dbReference type="Proteomes" id="UP000298337">
    <property type="component" value="Unassembled WGS sequence"/>
</dbReference>
<name>A0A4Z0P0W1_9BACT</name>
<evidence type="ECO:0000256" key="1">
    <source>
        <dbReference type="ARBA" id="ARBA00008525"/>
    </source>
</evidence>
<dbReference type="OrthoDB" id="7065534at2"/>
<dbReference type="InterPro" id="IPR005363">
    <property type="entry name" value="UPF0167"/>
</dbReference>
<dbReference type="EMBL" id="SRLA01000005">
    <property type="protein sequence ID" value="TGE04894.1"/>
    <property type="molecule type" value="Genomic_DNA"/>
</dbReference>
<organism evidence="2 3">
    <name type="scientific">Hymenobacter fodinae</name>
    <dbReference type="NCBI Taxonomy" id="2510796"/>
    <lineage>
        <taxon>Bacteria</taxon>
        <taxon>Pseudomonadati</taxon>
        <taxon>Bacteroidota</taxon>
        <taxon>Cytophagia</taxon>
        <taxon>Cytophagales</taxon>
        <taxon>Hymenobacteraceae</taxon>
        <taxon>Hymenobacter</taxon>
    </lineage>
</organism>
<evidence type="ECO:0000313" key="2">
    <source>
        <dbReference type="EMBL" id="TGE04894.1"/>
    </source>
</evidence>
<gene>
    <name evidence="2" type="ORF">EU556_22215</name>
</gene>
<accession>A0A4Z0P0W1</accession>
<dbReference type="RefSeq" id="WP_135436361.1">
    <property type="nucleotide sequence ID" value="NZ_SRLA01000005.1"/>
</dbReference>
<evidence type="ECO:0000313" key="3">
    <source>
        <dbReference type="Proteomes" id="UP000298337"/>
    </source>
</evidence>
<keyword evidence="3" id="KW-1185">Reference proteome</keyword>
<proteinExistence type="inferred from homology"/>
<comment type="similarity">
    <text evidence="1">Belongs to the UPF0167 family.</text>
</comment>
<dbReference type="AlphaFoldDB" id="A0A4Z0P0W1"/>
<dbReference type="Pfam" id="PF03691">
    <property type="entry name" value="UPF0167"/>
    <property type="match status" value="1"/>
</dbReference>
<reference evidence="2 3" key="1">
    <citation type="submission" date="2019-04" db="EMBL/GenBank/DDBJ databases">
        <authorList>
            <person name="Feng G."/>
            <person name="Zhang J."/>
            <person name="Zhu H."/>
        </authorList>
    </citation>
    <scope>NUCLEOTIDE SEQUENCE [LARGE SCALE GENOMIC DNA]</scope>
    <source>
        <strain evidence="2 3">92R-1</strain>
    </source>
</reference>
<protein>
    <submittedName>
        <fullName evidence="2">CbrC family protein</fullName>
    </submittedName>
</protein>
<comment type="caution">
    <text evidence="2">The sequence shown here is derived from an EMBL/GenBank/DDBJ whole genome shotgun (WGS) entry which is preliminary data.</text>
</comment>
<sequence>MSVSSPLPHFTFNPNAYALGLFEQKDIVCECCHQPRAYSYTGPIYCEADVDDLCPWCIADGSAAAKWDAEFQDWASVEGHSPDPAEASAPLNPASLEEVVSRSPGYNSWQQGVWLTHCQDLCMFLGYVGGDDIRPFLPELRPDLQDWPNEVFLLRSLSADGSLTGYLFQCRHCGQHRLHIDCD</sequence>